<sequence length="18" mass="2067">MTCMDMLKLKSAEVCSYL</sequence>
<accession>A0A0E9PXD2</accession>
<organism evidence="1">
    <name type="scientific">Anguilla anguilla</name>
    <name type="common">European freshwater eel</name>
    <name type="synonym">Muraena anguilla</name>
    <dbReference type="NCBI Taxonomy" id="7936"/>
    <lineage>
        <taxon>Eukaryota</taxon>
        <taxon>Metazoa</taxon>
        <taxon>Chordata</taxon>
        <taxon>Craniata</taxon>
        <taxon>Vertebrata</taxon>
        <taxon>Euteleostomi</taxon>
        <taxon>Actinopterygii</taxon>
        <taxon>Neopterygii</taxon>
        <taxon>Teleostei</taxon>
        <taxon>Anguilliformes</taxon>
        <taxon>Anguillidae</taxon>
        <taxon>Anguilla</taxon>
    </lineage>
</organism>
<evidence type="ECO:0000313" key="1">
    <source>
        <dbReference type="EMBL" id="JAH08538.1"/>
    </source>
</evidence>
<name>A0A0E9PXD2_ANGAN</name>
<reference evidence="1" key="2">
    <citation type="journal article" date="2015" name="Fish Shellfish Immunol.">
        <title>Early steps in the European eel (Anguilla anguilla)-Vibrio vulnificus interaction in the gills: Role of the RtxA13 toxin.</title>
        <authorList>
            <person name="Callol A."/>
            <person name="Pajuelo D."/>
            <person name="Ebbesson L."/>
            <person name="Teles M."/>
            <person name="MacKenzie S."/>
            <person name="Amaro C."/>
        </authorList>
    </citation>
    <scope>NUCLEOTIDE SEQUENCE</scope>
</reference>
<proteinExistence type="predicted"/>
<dbReference type="AlphaFoldDB" id="A0A0E9PXD2"/>
<dbReference type="EMBL" id="GBXM01100039">
    <property type="protein sequence ID" value="JAH08538.1"/>
    <property type="molecule type" value="Transcribed_RNA"/>
</dbReference>
<reference evidence="1" key="1">
    <citation type="submission" date="2014-11" db="EMBL/GenBank/DDBJ databases">
        <authorList>
            <person name="Amaro Gonzalez C."/>
        </authorList>
    </citation>
    <scope>NUCLEOTIDE SEQUENCE</scope>
</reference>
<protein>
    <submittedName>
        <fullName evidence="1">Uncharacterized protein</fullName>
    </submittedName>
</protein>